<comment type="caution">
    <text evidence="7">The sequence shown here is derived from an EMBL/GenBank/DDBJ whole genome shotgun (WGS) entry which is preliminary data.</text>
</comment>
<feature type="transmembrane region" description="Helical" evidence="6">
    <location>
        <begin position="241"/>
        <end position="261"/>
    </location>
</feature>
<feature type="transmembrane region" description="Helical" evidence="6">
    <location>
        <begin position="53"/>
        <end position="77"/>
    </location>
</feature>
<organism evidence="7 8">
    <name type="scientific">Spirosoma flavum</name>
    <dbReference type="NCBI Taxonomy" id="2048557"/>
    <lineage>
        <taxon>Bacteria</taxon>
        <taxon>Pseudomonadati</taxon>
        <taxon>Bacteroidota</taxon>
        <taxon>Cytophagia</taxon>
        <taxon>Cytophagales</taxon>
        <taxon>Cytophagaceae</taxon>
        <taxon>Spirosoma</taxon>
    </lineage>
</organism>
<keyword evidence="5 6" id="KW-0472">Membrane</keyword>
<feature type="transmembrane region" description="Helical" evidence="6">
    <location>
        <begin position="138"/>
        <end position="158"/>
    </location>
</feature>
<dbReference type="PANTHER" id="PTHR30250:SF11">
    <property type="entry name" value="O-ANTIGEN TRANSPORTER-RELATED"/>
    <property type="match status" value="1"/>
</dbReference>
<evidence type="ECO:0000256" key="2">
    <source>
        <dbReference type="ARBA" id="ARBA00022475"/>
    </source>
</evidence>
<evidence type="ECO:0000256" key="6">
    <source>
        <dbReference type="SAM" id="Phobius"/>
    </source>
</evidence>
<feature type="transmembrane region" description="Helical" evidence="6">
    <location>
        <begin position="198"/>
        <end position="220"/>
    </location>
</feature>
<feature type="transmembrane region" description="Helical" evidence="6">
    <location>
        <begin position="98"/>
        <end position="118"/>
    </location>
</feature>
<dbReference type="PANTHER" id="PTHR30250">
    <property type="entry name" value="PST FAMILY PREDICTED COLANIC ACID TRANSPORTER"/>
    <property type="match status" value="1"/>
</dbReference>
<dbReference type="RefSeq" id="WP_381506850.1">
    <property type="nucleotide sequence ID" value="NZ_JBHUOM010000023.1"/>
</dbReference>
<feature type="transmembrane region" description="Helical" evidence="6">
    <location>
        <begin position="388"/>
        <end position="405"/>
    </location>
</feature>
<dbReference type="InterPro" id="IPR002797">
    <property type="entry name" value="Polysacc_synth"/>
</dbReference>
<dbReference type="EMBL" id="JBHUOM010000023">
    <property type="protein sequence ID" value="MFD2937237.1"/>
    <property type="molecule type" value="Genomic_DNA"/>
</dbReference>
<feature type="transmembrane region" description="Helical" evidence="6">
    <location>
        <begin position="411"/>
        <end position="433"/>
    </location>
</feature>
<accession>A0ABW6ARK1</accession>
<dbReference type="Pfam" id="PF01943">
    <property type="entry name" value="Polysacc_synt"/>
    <property type="match status" value="1"/>
</dbReference>
<evidence type="ECO:0000256" key="4">
    <source>
        <dbReference type="ARBA" id="ARBA00022989"/>
    </source>
</evidence>
<gene>
    <name evidence="7" type="ORF">ACFS25_25880</name>
</gene>
<feature type="transmembrane region" description="Helical" evidence="6">
    <location>
        <begin position="357"/>
        <end position="381"/>
    </location>
</feature>
<keyword evidence="8" id="KW-1185">Reference proteome</keyword>
<keyword evidence="4 6" id="KW-1133">Transmembrane helix</keyword>
<keyword evidence="2" id="KW-1003">Cell membrane</keyword>
<evidence type="ECO:0000313" key="7">
    <source>
        <dbReference type="EMBL" id="MFD2937237.1"/>
    </source>
</evidence>
<feature type="transmembrane region" description="Helical" evidence="6">
    <location>
        <begin position="170"/>
        <end position="192"/>
    </location>
</feature>
<evidence type="ECO:0000256" key="5">
    <source>
        <dbReference type="ARBA" id="ARBA00023136"/>
    </source>
</evidence>
<dbReference type="InterPro" id="IPR050833">
    <property type="entry name" value="Poly_Biosynth_Transport"/>
</dbReference>
<sequence length="449" mass="51428">MQAIIYKYLEKGHTRTIQIKKNIFITFLLKGGSVLITFLLVPLTINYINPVQYGLWLTISSMIYWISVFDIGIGNGLKNEIAYSIAIKDEGHIKKYISTSYAVLTIISLGIFTIFFSISYYLDWNKIFNISYKENINIYPILLIFVGYLCLQFVLQLIDAIISAVQKVFISSVILFTSQLVGLISIYILTLFVPGSLYLLVVVMAGSSLVVIILASLYLYKTNLKAYSPSYKYVDFTCLSKILNIGGSFFIIQVFSIILVHTNNFLVLKILGPEAVTMYYIPFRLFSFISMLFTIIIMPYWSAFTNAYATKDLFWIKENIKKLRLVWLILSMGGIIVFIFSDLLYKLWISSELKIPIYLSLAMLLYVMVYSWQTLHVYFLNGVGKIRLQLYTIIIGATFNIPLSVCLGKKYGITGIVSANTIIFLLMSIIFTFQYTKIINEKSTKIWDK</sequence>
<comment type="subcellular location">
    <subcellularLocation>
        <location evidence="1">Cell membrane</location>
        <topology evidence="1">Multi-pass membrane protein</topology>
    </subcellularLocation>
</comment>
<feature type="transmembrane region" description="Helical" evidence="6">
    <location>
        <begin position="281"/>
        <end position="304"/>
    </location>
</feature>
<evidence type="ECO:0000256" key="1">
    <source>
        <dbReference type="ARBA" id="ARBA00004651"/>
    </source>
</evidence>
<protein>
    <submittedName>
        <fullName evidence="7">Lipopolysaccharide biosynthesis protein</fullName>
    </submittedName>
</protein>
<feature type="transmembrane region" description="Helical" evidence="6">
    <location>
        <begin position="21"/>
        <end position="41"/>
    </location>
</feature>
<feature type="transmembrane region" description="Helical" evidence="6">
    <location>
        <begin position="325"/>
        <end position="345"/>
    </location>
</feature>
<dbReference type="Proteomes" id="UP001597512">
    <property type="component" value="Unassembled WGS sequence"/>
</dbReference>
<evidence type="ECO:0000256" key="3">
    <source>
        <dbReference type="ARBA" id="ARBA00022692"/>
    </source>
</evidence>
<keyword evidence="3 6" id="KW-0812">Transmembrane</keyword>
<evidence type="ECO:0000313" key="8">
    <source>
        <dbReference type="Proteomes" id="UP001597512"/>
    </source>
</evidence>
<reference evidence="8" key="1">
    <citation type="journal article" date="2019" name="Int. J. Syst. Evol. Microbiol.">
        <title>The Global Catalogue of Microorganisms (GCM) 10K type strain sequencing project: providing services to taxonomists for standard genome sequencing and annotation.</title>
        <authorList>
            <consortium name="The Broad Institute Genomics Platform"/>
            <consortium name="The Broad Institute Genome Sequencing Center for Infectious Disease"/>
            <person name="Wu L."/>
            <person name="Ma J."/>
        </authorList>
    </citation>
    <scope>NUCLEOTIDE SEQUENCE [LARGE SCALE GENOMIC DNA]</scope>
    <source>
        <strain evidence="8">KCTC 52490</strain>
    </source>
</reference>
<proteinExistence type="predicted"/>
<name>A0ABW6ARK1_9BACT</name>